<dbReference type="KEGG" id="fiy:BN1229_v1_0134"/>
<gene>
    <name evidence="1" type="ORF">YBN1229_v1_0134</name>
</gene>
<dbReference type="AlphaFoldDB" id="A0A0D6JAU3"/>
<proteinExistence type="predicted"/>
<dbReference type="Proteomes" id="UP000033187">
    <property type="component" value="Chromosome 1"/>
</dbReference>
<name>A0A0D6JAU3_9HYPH</name>
<evidence type="ECO:0000313" key="2">
    <source>
        <dbReference type="Proteomes" id="UP000033187"/>
    </source>
</evidence>
<dbReference type="EMBL" id="LN829119">
    <property type="protein sequence ID" value="CPR14934.1"/>
    <property type="molecule type" value="Genomic_DNA"/>
</dbReference>
<keyword evidence="2" id="KW-1185">Reference proteome</keyword>
<organism evidence="1 2">
    <name type="scientific">Candidatus Filomicrobium marinum</name>
    <dbReference type="NCBI Taxonomy" id="1608628"/>
    <lineage>
        <taxon>Bacteria</taxon>
        <taxon>Pseudomonadati</taxon>
        <taxon>Pseudomonadota</taxon>
        <taxon>Alphaproteobacteria</taxon>
        <taxon>Hyphomicrobiales</taxon>
        <taxon>Hyphomicrobiaceae</taxon>
        <taxon>Filomicrobium</taxon>
    </lineage>
</organism>
<reference evidence="2" key="1">
    <citation type="submission" date="2015-02" db="EMBL/GenBank/DDBJ databases">
        <authorList>
            <person name="Chooi Y.-H."/>
        </authorList>
    </citation>
    <scope>NUCLEOTIDE SEQUENCE [LARGE SCALE GENOMIC DNA]</scope>
    <source>
        <strain evidence="2">strain Y</strain>
    </source>
</reference>
<protein>
    <submittedName>
        <fullName evidence="1">Uncharacterized protein</fullName>
    </submittedName>
</protein>
<evidence type="ECO:0000313" key="1">
    <source>
        <dbReference type="EMBL" id="CPR14934.1"/>
    </source>
</evidence>
<sequence>MLLCELSEMTFKRHRDPPFEVSGMVIVTDR</sequence>
<accession>A0A0D6JAU3</accession>